<keyword evidence="3" id="KW-1185">Reference proteome</keyword>
<accession>A0A7J8HSX3</accession>
<keyword evidence="1" id="KW-0812">Transmembrane</keyword>
<gene>
    <name evidence="2" type="ORF">HJG63_010960</name>
</gene>
<evidence type="ECO:0000313" key="2">
    <source>
        <dbReference type="EMBL" id="KAF6474822.1"/>
    </source>
</evidence>
<dbReference type="AlphaFoldDB" id="A0A7J8HSX3"/>
<proteinExistence type="predicted"/>
<protein>
    <submittedName>
        <fullName evidence="2">Uncharacterized protein</fullName>
    </submittedName>
</protein>
<name>A0A7J8HSX3_ROUAE</name>
<sequence>MHLFLTFEYILEIHNISRIAVFMCVIEGPGKLCSLTLHRLPSLFVLPAPSWPQRALVLEMRKRASPGELGGTLLSALLCILSLSRHCGERHCFLRHSSSYLFLLLPLLPPFPLSFFLPLFFYHA</sequence>
<organism evidence="2 3">
    <name type="scientific">Rousettus aegyptiacus</name>
    <name type="common">Egyptian fruit bat</name>
    <name type="synonym">Pteropus aegyptiacus</name>
    <dbReference type="NCBI Taxonomy" id="9407"/>
    <lineage>
        <taxon>Eukaryota</taxon>
        <taxon>Metazoa</taxon>
        <taxon>Chordata</taxon>
        <taxon>Craniata</taxon>
        <taxon>Vertebrata</taxon>
        <taxon>Euteleostomi</taxon>
        <taxon>Mammalia</taxon>
        <taxon>Eutheria</taxon>
        <taxon>Laurasiatheria</taxon>
        <taxon>Chiroptera</taxon>
        <taxon>Yinpterochiroptera</taxon>
        <taxon>Pteropodoidea</taxon>
        <taxon>Pteropodidae</taxon>
        <taxon>Rousettinae</taxon>
        <taxon>Rousettus</taxon>
    </lineage>
</organism>
<dbReference type="EMBL" id="JACASE010000004">
    <property type="protein sequence ID" value="KAF6474822.1"/>
    <property type="molecule type" value="Genomic_DNA"/>
</dbReference>
<evidence type="ECO:0000313" key="3">
    <source>
        <dbReference type="Proteomes" id="UP000593571"/>
    </source>
</evidence>
<evidence type="ECO:0000256" key="1">
    <source>
        <dbReference type="SAM" id="Phobius"/>
    </source>
</evidence>
<keyword evidence="1" id="KW-1133">Transmembrane helix</keyword>
<reference evidence="2 3" key="1">
    <citation type="journal article" date="2020" name="Nature">
        <title>Six reference-quality genomes reveal evolution of bat adaptations.</title>
        <authorList>
            <person name="Jebb D."/>
            <person name="Huang Z."/>
            <person name="Pippel M."/>
            <person name="Hughes G.M."/>
            <person name="Lavrichenko K."/>
            <person name="Devanna P."/>
            <person name="Winkler S."/>
            <person name="Jermiin L.S."/>
            <person name="Skirmuntt E.C."/>
            <person name="Katzourakis A."/>
            <person name="Burkitt-Gray L."/>
            <person name="Ray D.A."/>
            <person name="Sullivan K.A.M."/>
            <person name="Roscito J.G."/>
            <person name="Kirilenko B.M."/>
            <person name="Davalos L.M."/>
            <person name="Corthals A.P."/>
            <person name="Power M.L."/>
            <person name="Jones G."/>
            <person name="Ransome R.D."/>
            <person name="Dechmann D.K.N."/>
            <person name="Locatelli A.G."/>
            <person name="Puechmaille S.J."/>
            <person name="Fedrigo O."/>
            <person name="Jarvis E.D."/>
            <person name="Hiller M."/>
            <person name="Vernes S.C."/>
            <person name="Myers E.W."/>
            <person name="Teeling E.C."/>
        </authorList>
    </citation>
    <scope>NUCLEOTIDE SEQUENCE [LARGE SCALE GENOMIC DNA]</scope>
    <source>
        <strain evidence="2">MRouAeg1</strain>
        <tissue evidence="2">Muscle</tissue>
    </source>
</reference>
<feature type="transmembrane region" description="Helical" evidence="1">
    <location>
        <begin position="100"/>
        <end position="122"/>
    </location>
</feature>
<dbReference type="Proteomes" id="UP000593571">
    <property type="component" value="Unassembled WGS sequence"/>
</dbReference>
<keyword evidence="1" id="KW-0472">Membrane</keyword>
<comment type="caution">
    <text evidence="2">The sequence shown here is derived from an EMBL/GenBank/DDBJ whole genome shotgun (WGS) entry which is preliminary data.</text>
</comment>